<dbReference type="PANTHER" id="PTHR42870">
    <property type="entry name" value="ACETYL-COA C-ACETYLTRANSFERASE"/>
    <property type="match status" value="1"/>
</dbReference>
<dbReference type="SUPFAM" id="SSF53901">
    <property type="entry name" value="Thiolase-like"/>
    <property type="match status" value="1"/>
</dbReference>
<protein>
    <submittedName>
        <fullName evidence="3">Unannotated protein</fullName>
    </submittedName>
</protein>
<evidence type="ECO:0000259" key="1">
    <source>
        <dbReference type="Pfam" id="PF00108"/>
    </source>
</evidence>
<dbReference type="InterPro" id="IPR055140">
    <property type="entry name" value="Thiolase_C_2"/>
</dbReference>
<dbReference type="InterPro" id="IPR002155">
    <property type="entry name" value="Thiolase"/>
</dbReference>
<dbReference type="Pfam" id="PF22691">
    <property type="entry name" value="Thiolase_C_1"/>
    <property type="match status" value="1"/>
</dbReference>
<sequence>MTNKNTSTMVAIVGMGCTKFGDHWGKSADDLLIDAVEEAKTSAGVVIDDVDAFWIGTAVSGRSGLTLSAPLKIRNKPITRVENMCATGSEAVRNACYAVASGAYDVVMAVGVEKLKDSNMTGLVIPSSPTDGTTADLTAPAMFSFLVPAYMAKFGVSQEQMREVLSHIASKNHSNGAKNPRAHFQRAVSIETISKAQKIAGALNVFDCSGISDGAAAAIICRAEDAHKYTKTPMYVRALSLAVGSGTGAIDPEYDYTTFPEVVASANAAYAQAGITDPASQISMAEVHDCFTPTELVLMEDLGFSERGNGWKDVLAGRFDSDGALPVNPDGGLKSFGHPIGASGLRMLFEMWLQFRGEAGARQIPKPKFGLTHNLGGQPGECVSFVSIVSNSPE</sequence>
<accession>A0A6J6XEV6</accession>
<feature type="domain" description="Thiolase C-terminal" evidence="2">
    <location>
        <begin position="250"/>
        <end position="378"/>
    </location>
</feature>
<dbReference type="Gene3D" id="3.40.47.10">
    <property type="match status" value="1"/>
</dbReference>
<dbReference type="PIRSF" id="PIRSF000429">
    <property type="entry name" value="Ac-CoA_Ac_transf"/>
    <property type="match status" value="1"/>
</dbReference>
<dbReference type="PANTHER" id="PTHR42870:SF1">
    <property type="entry name" value="NON-SPECIFIC LIPID-TRANSFER PROTEIN-LIKE 2"/>
    <property type="match status" value="1"/>
</dbReference>
<organism evidence="3">
    <name type="scientific">freshwater metagenome</name>
    <dbReference type="NCBI Taxonomy" id="449393"/>
    <lineage>
        <taxon>unclassified sequences</taxon>
        <taxon>metagenomes</taxon>
        <taxon>ecological metagenomes</taxon>
    </lineage>
</organism>
<dbReference type="EMBL" id="CAFAAL010000015">
    <property type="protein sequence ID" value="CAB4795312.1"/>
    <property type="molecule type" value="Genomic_DNA"/>
</dbReference>
<name>A0A6J6XEV6_9ZZZZ</name>
<feature type="domain" description="Thiolase N-terminal" evidence="1">
    <location>
        <begin position="10"/>
        <end position="223"/>
    </location>
</feature>
<dbReference type="CDD" id="cd00829">
    <property type="entry name" value="SCP-x_thiolase"/>
    <property type="match status" value="1"/>
</dbReference>
<dbReference type="InterPro" id="IPR016039">
    <property type="entry name" value="Thiolase-like"/>
</dbReference>
<dbReference type="NCBIfam" id="NF004810">
    <property type="entry name" value="PRK06157.1"/>
    <property type="match status" value="1"/>
</dbReference>
<dbReference type="Pfam" id="PF00108">
    <property type="entry name" value="Thiolase_N"/>
    <property type="match status" value="1"/>
</dbReference>
<reference evidence="3" key="1">
    <citation type="submission" date="2020-05" db="EMBL/GenBank/DDBJ databases">
        <authorList>
            <person name="Chiriac C."/>
            <person name="Salcher M."/>
            <person name="Ghai R."/>
            <person name="Kavagutti S V."/>
        </authorList>
    </citation>
    <scope>NUCLEOTIDE SEQUENCE</scope>
</reference>
<evidence type="ECO:0000259" key="2">
    <source>
        <dbReference type="Pfam" id="PF22691"/>
    </source>
</evidence>
<gene>
    <name evidence="3" type="ORF">UFOPK3004_00316</name>
</gene>
<dbReference type="GO" id="GO:0016747">
    <property type="term" value="F:acyltransferase activity, transferring groups other than amino-acyl groups"/>
    <property type="evidence" value="ECO:0007669"/>
    <property type="project" value="InterPro"/>
</dbReference>
<proteinExistence type="predicted"/>
<dbReference type="InterPro" id="IPR020616">
    <property type="entry name" value="Thiolase_N"/>
</dbReference>
<dbReference type="PROSITE" id="PS51257">
    <property type="entry name" value="PROKAR_LIPOPROTEIN"/>
    <property type="match status" value="1"/>
</dbReference>
<evidence type="ECO:0000313" key="3">
    <source>
        <dbReference type="EMBL" id="CAB4795312.1"/>
    </source>
</evidence>
<dbReference type="AlphaFoldDB" id="A0A6J6XEV6"/>